<keyword evidence="3" id="KW-1185">Reference proteome</keyword>
<dbReference type="PANTHER" id="PTHR33434">
    <property type="entry name" value="DEGV DOMAIN-CONTAINING PROTEIN DR_1986-RELATED"/>
    <property type="match status" value="1"/>
</dbReference>
<dbReference type="InterPro" id="IPR050270">
    <property type="entry name" value="DegV_domain_contain"/>
</dbReference>
<dbReference type="NCBIfam" id="TIGR00762">
    <property type="entry name" value="DegV"/>
    <property type="match status" value="1"/>
</dbReference>
<dbReference type="RefSeq" id="WP_272445208.1">
    <property type="nucleotide sequence ID" value="NZ_JAMQKC010000002.1"/>
</dbReference>
<sequence>MKVAVLTDSTAYIPASIREQWNIHMVPLSVVFGDEVYREELDITAEQFYEKVKHEKELPKTSQPSIGLLTEKLDQLSQSHDDVVCIHLSSGISGTYQTAISAGNMVEGITVHPFDSEISTRVQGLYVIEAAQMASVGASATEIINRLNEMKQSMRAYVMVDDLSHLHRGGRLNGAQALVGSMLQVKPLLHFVDGKIVPFEKIRTRKRAVKRVMELFDEDAKTGKPIVGVVIHGNQEQEAVTFKAELESNYANVEITTSIIGPVIGTHLGEGSFGFGWYVK</sequence>
<dbReference type="PANTHER" id="PTHR33434:SF2">
    <property type="entry name" value="FATTY ACID-BINDING PROTEIN TM_1468"/>
    <property type="match status" value="1"/>
</dbReference>
<keyword evidence="1" id="KW-0446">Lipid-binding</keyword>
<protein>
    <submittedName>
        <fullName evidence="2">DegV family protein</fullName>
    </submittedName>
</protein>
<reference evidence="2" key="1">
    <citation type="submission" date="2022-06" db="EMBL/GenBank/DDBJ databases">
        <title>Aquibacillus sp. a new bacterium isolated from soil saline samples.</title>
        <authorList>
            <person name="Galisteo C."/>
            <person name="De La Haba R."/>
            <person name="Sanchez-Porro C."/>
            <person name="Ventosa A."/>
        </authorList>
    </citation>
    <scope>NUCLEOTIDE SEQUENCE</scope>
    <source>
        <strain evidence="2">3ASR75-54</strain>
    </source>
</reference>
<dbReference type="Proteomes" id="UP001145069">
    <property type="component" value="Unassembled WGS sequence"/>
</dbReference>
<evidence type="ECO:0000313" key="2">
    <source>
        <dbReference type="EMBL" id="MDC3416120.1"/>
    </source>
</evidence>
<comment type="caution">
    <text evidence="2">The sequence shown here is derived from an EMBL/GenBank/DDBJ whole genome shotgun (WGS) entry which is preliminary data.</text>
</comment>
<evidence type="ECO:0000256" key="1">
    <source>
        <dbReference type="ARBA" id="ARBA00023121"/>
    </source>
</evidence>
<dbReference type="Gene3D" id="3.30.1180.10">
    <property type="match status" value="1"/>
</dbReference>
<accession>A0A9X3WB09</accession>
<name>A0A9X3WB09_9BACI</name>
<proteinExistence type="predicted"/>
<dbReference type="PROSITE" id="PS51482">
    <property type="entry name" value="DEGV"/>
    <property type="match status" value="1"/>
</dbReference>
<dbReference type="Pfam" id="PF02645">
    <property type="entry name" value="DegV"/>
    <property type="match status" value="1"/>
</dbReference>
<dbReference type="InterPro" id="IPR043168">
    <property type="entry name" value="DegV_C"/>
</dbReference>
<dbReference type="Gene3D" id="3.40.50.10170">
    <property type="match status" value="1"/>
</dbReference>
<gene>
    <name evidence="2" type="ORF">NC799_04225</name>
</gene>
<organism evidence="2 3">
    <name type="scientific">Aquibacillus salsiterrae</name>
    <dbReference type="NCBI Taxonomy" id="2950439"/>
    <lineage>
        <taxon>Bacteria</taxon>
        <taxon>Bacillati</taxon>
        <taxon>Bacillota</taxon>
        <taxon>Bacilli</taxon>
        <taxon>Bacillales</taxon>
        <taxon>Bacillaceae</taxon>
        <taxon>Aquibacillus</taxon>
    </lineage>
</organism>
<dbReference type="EMBL" id="JAMQKC010000002">
    <property type="protein sequence ID" value="MDC3416120.1"/>
    <property type="molecule type" value="Genomic_DNA"/>
</dbReference>
<dbReference type="InterPro" id="IPR003797">
    <property type="entry name" value="DegV"/>
</dbReference>
<dbReference type="SUPFAM" id="SSF82549">
    <property type="entry name" value="DAK1/DegV-like"/>
    <property type="match status" value="1"/>
</dbReference>
<evidence type="ECO:0000313" key="3">
    <source>
        <dbReference type="Proteomes" id="UP001145069"/>
    </source>
</evidence>
<dbReference type="AlphaFoldDB" id="A0A9X3WB09"/>
<dbReference type="GO" id="GO:0008289">
    <property type="term" value="F:lipid binding"/>
    <property type="evidence" value="ECO:0007669"/>
    <property type="project" value="UniProtKB-KW"/>
</dbReference>